<dbReference type="PROSITE" id="PS00028">
    <property type="entry name" value="ZINC_FINGER_C2H2_1"/>
    <property type="match status" value="7"/>
</dbReference>
<evidence type="ECO:0000256" key="8">
    <source>
        <dbReference type="SAM" id="MobiDB-lite"/>
    </source>
</evidence>
<feature type="domain" description="C2H2-type" evidence="9">
    <location>
        <begin position="292"/>
        <end position="319"/>
    </location>
</feature>
<keyword evidence="3" id="KW-0677">Repeat</keyword>
<comment type="subcellular location">
    <subcellularLocation>
        <location evidence="1">Nucleus</location>
    </subcellularLocation>
</comment>
<dbReference type="RefSeq" id="XP_014649695.1">
    <property type="nucleotide sequence ID" value="XM_014794209.1"/>
</dbReference>
<feature type="domain" description="C2H2-type" evidence="9">
    <location>
        <begin position="404"/>
        <end position="431"/>
    </location>
</feature>
<feature type="region of interest" description="Disordered" evidence="8">
    <location>
        <begin position="37"/>
        <end position="68"/>
    </location>
</feature>
<feature type="region of interest" description="Disordered" evidence="8">
    <location>
        <begin position="208"/>
        <end position="254"/>
    </location>
</feature>
<dbReference type="PROSITE" id="PS50157">
    <property type="entry name" value="ZINC_FINGER_C2H2_2"/>
    <property type="match status" value="7"/>
</dbReference>
<feature type="compositionally biased region" description="Low complexity" evidence="8">
    <location>
        <begin position="228"/>
        <end position="237"/>
    </location>
</feature>
<feature type="domain" description="C2H2-type" evidence="9">
    <location>
        <begin position="348"/>
        <end position="375"/>
    </location>
</feature>
<dbReference type="Pfam" id="PF00096">
    <property type="entry name" value="zf-C2H2"/>
    <property type="match status" value="6"/>
</dbReference>
<keyword evidence="5" id="KW-0862">Zinc</keyword>
<dbReference type="InterPro" id="IPR013087">
    <property type="entry name" value="Znf_C2H2_type"/>
</dbReference>
<keyword evidence="2" id="KW-0479">Metal-binding</keyword>
<evidence type="ECO:0000256" key="1">
    <source>
        <dbReference type="ARBA" id="ARBA00004123"/>
    </source>
</evidence>
<keyword evidence="4 7" id="KW-0863">Zinc-finger</keyword>
<accession>A0ABM1DD14</accession>
<dbReference type="PANTHER" id="PTHR16515:SF66">
    <property type="entry name" value="C2H2-TYPE DOMAIN-CONTAINING PROTEIN"/>
    <property type="match status" value="1"/>
</dbReference>
<feature type="region of interest" description="Disordered" evidence="8">
    <location>
        <begin position="152"/>
        <end position="186"/>
    </location>
</feature>
<evidence type="ECO:0000256" key="3">
    <source>
        <dbReference type="ARBA" id="ARBA00022737"/>
    </source>
</evidence>
<dbReference type="GeneID" id="101391271"/>
<evidence type="ECO:0000256" key="7">
    <source>
        <dbReference type="PROSITE-ProRule" id="PRU00042"/>
    </source>
</evidence>
<evidence type="ECO:0000256" key="6">
    <source>
        <dbReference type="ARBA" id="ARBA00023242"/>
    </source>
</evidence>
<evidence type="ECO:0000259" key="9">
    <source>
        <dbReference type="PROSITE" id="PS50157"/>
    </source>
</evidence>
<dbReference type="SUPFAM" id="SSF57667">
    <property type="entry name" value="beta-beta-alpha zinc fingers"/>
    <property type="match status" value="4"/>
</dbReference>
<organism evidence="10 11">
    <name type="scientific">Ceratotherium simum simum</name>
    <name type="common">Southern white rhinoceros</name>
    <dbReference type="NCBI Taxonomy" id="73337"/>
    <lineage>
        <taxon>Eukaryota</taxon>
        <taxon>Metazoa</taxon>
        <taxon>Chordata</taxon>
        <taxon>Craniata</taxon>
        <taxon>Vertebrata</taxon>
        <taxon>Euteleostomi</taxon>
        <taxon>Mammalia</taxon>
        <taxon>Eutheria</taxon>
        <taxon>Laurasiatheria</taxon>
        <taxon>Perissodactyla</taxon>
        <taxon>Rhinocerotidae</taxon>
        <taxon>Ceratotherium</taxon>
    </lineage>
</organism>
<dbReference type="PANTHER" id="PTHR16515">
    <property type="entry name" value="PR DOMAIN ZINC FINGER PROTEIN"/>
    <property type="match status" value="1"/>
</dbReference>
<gene>
    <name evidence="11" type="primary">LOC101391271</name>
</gene>
<keyword evidence="6" id="KW-0539">Nucleus</keyword>
<evidence type="ECO:0000313" key="11">
    <source>
        <dbReference type="RefSeq" id="XP_014649695.1"/>
    </source>
</evidence>
<feature type="domain" description="C2H2-type" evidence="9">
    <location>
        <begin position="460"/>
        <end position="487"/>
    </location>
</feature>
<feature type="domain" description="C2H2-type" evidence="9">
    <location>
        <begin position="376"/>
        <end position="403"/>
    </location>
</feature>
<reference evidence="11" key="1">
    <citation type="submission" date="2025-08" db="UniProtKB">
        <authorList>
            <consortium name="RefSeq"/>
        </authorList>
    </citation>
    <scope>IDENTIFICATION</scope>
</reference>
<dbReference type="Gene3D" id="3.30.160.60">
    <property type="entry name" value="Classic Zinc Finger"/>
    <property type="match status" value="7"/>
</dbReference>
<evidence type="ECO:0000256" key="2">
    <source>
        <dbReference type="ARBA" id="ARBA00022723"/>
    </source>
</evidence>
<keyword evidence="10" id="KW-1185">Reference proteome</keyword>
<feature type="domain" description="C2H2-type" evidence="9">
    <location>
        <begin position="320"/>
        <end position="347"/>
    </location>
</feature>
<name>A0ABM1DD14_CERSS</name>
<feature type="compositionally biased region" description="Polar residues" evidence="8">
    <location>
        <begin position="44"/>
        <end position="61"/>
    </location>
</feature>
<sequence length="864" mass="89813">MVATGTECGGLHGEGIWCQWLAEVQLLATNEARGSPVPWAAPAQQGSGSRTTAHVGTQHTPGNCEHLGPLGGREHCGLRFSHRGNGTPEGLGMGVRPLVTTPLVGKRAAREGLYYRREGIDTNKAECATLRLELAFPGLGLTPAAAARTRCPASGENYNSQDASRRQRRASRGPMGGARRSLGASGVVTCRRRRRGLCAREATDKGWVPRAGGRWEGARPAPLPGPHSCPAAAGAPPSRRPPRDGPGSPRLVTPVGAAGVMVGSHADMAPAATAEGTAEKPGPAAPAPAAQYECGECGKSFRWSSRLLHHQRTHTGERPYKCPDCPKAFKGSSALLYHQRGHTGERPYQCPDCPKAFKRSSLLQIHRSVHTGLRAFTCGQCGLAFKWSSHYQYHLRQHSGERPYPCPDCPKAFKNSSSLRRHRHVHTGERPHACGVCGKSFTQSTNLRQHQRVHTGERPFRCPLCPKTFTHSSNLLLHQRTHVHVLPHLQATLSLEVAGGPAQAPPPGPAAPNSQTFLLVQTAQGLQLIPSSVQPPTPPPPPAPPKLILLPSSSTGCGGSRARQGPRAVGKAGPGTGVVWLPGPGGLGVQGGGNAGASGGGQSLIVLQNVGAGEAGPQEMSGVQLQPLRPGPEVTTVQLQPAQEVTTVQLQPAQEVTTVQLQPAQEVTTVQLQPVAGQLSNPSAGAVTTEAPNLLVVQSGAAEELLAGPSPGEPGDGEASAGVVQDVLFETLQTDEGLQSVLVLSGADGEQTQLCVQEVETLPPGLAEPPAPGPPGQKLLIIRSAPTTELLENSSIGGGAATLQLLAPPPPGPASIPAGIPAAPTSQMVQVVPAGAVPGGMTPQGLPSIQIVQTLPAVQLVHTF</sequence>
<proteinExistence type="predicted"/>
<evidence type="ECO:0000256" key="4">
    <source>
        <dbReference type="ARBA" id="ARBA00022771"/>
    </source>
</evidence>
<dbReference type="InterPro" id="IPR050331">
    <property type="entry name" value="Zinc_finger"/>
</dbReference>
<dbReference type="SMART" id="SM00355">
    <property type="entry name" value="ZnF_C2H2"/>
    <property type="match status" value="7"/>
</dbReference>
<protein>
    <submittedName>
        <fullName evidence="11">Zinc finger protein 628</fullName>
    </submittedName>
</protein>
<evidence type="ECO:0000313" key="10">
    <source>
        <dbReference type="Proteomes" id="UP000694910"/>
    </source>
</evidence>
<dbReference type="Proteomes" id="UP000694910">
    <property type="component" value="Unplaced"/>
</dbReference>
<feature type="domain" description="C2H2-type" evidence="9">
    <location>
        <begin position="432"/>
        <end position="459"/>
    </location>
</feature>
<dbReference type="InterPro" id="IPR036236">
    <property type="entry name" value="Znf_C2H2_sf"/>
</dbReference>
<evidence type="ECO:0000256" key="5">
    <source>
        <dbReference type="ARBA" id="ARBA00022833"/>
    </source>
</evidence>